<reference evidence="2" key="1">
    <citation type="journal article" date="2019" name="Int. J. Syst. Evol. Microbiol.">
        <title>The Global Catalogue of Microorganisms (GCM) 10K type strain sequencing project: providing services to taxonomists for standard genome sequencing and annotation.</title>
        <authorList>
            <consortium name="The Broad Institute Genomics Platform"/>
            <consortium name="The Broad Institute Genome Sequencing Center for Infectious Disease"/>
            <person name="Wu L."/>
            <person name="Ma J."/>
        </authorList>
    </citation>
    <scope>NUCLEOTIDE SEQUENCE [LARGE SCALE GENOMIC DNA]</scope>
    <source>
        <strain evidence="2">KCTC 52298</strain>
    </source>
</reference>
<sequence>MDTSSAILQTVQLSMVVAATDTKNSGTDNRAITYSSITKG</sequence>
<proteinExistence type="predicted"/>
<gene>
    <name evidence="1" type="ORF">ACFSQW_12110</name>
</gene>
<dbReference type="Proteomes" id="UP001597440">
    <property type="component" value="Unassembled WGS sequence"/>
</dbReference>
<accession>A0ABW5L5M9</accession>
<keyword evidence="2" id="KW-1185">Reference proteome</keyword>
<comment type="caution">
    <text evidence="1">The sequence shown here is derived from an EMBL/GenBank/DDBJ whole genome shotgun (WGS) entry which is preliminary data.</text>
</comment>
<evidence type="ECO:0000313" key="1">
    <source>
        <dbReference type="EMBL" id="MFD2555141.1"/>
    </source>
</evidence>
<protein>
    <submittedName>
        <fullName evidence="1">Uncharacterized protein</fullName>
    </submittedName>
</protein>
<evidence type="ECO:0000313" key="2">
    <source>
        <dbReference type="Proteomes" id="UP001597440"/>
    </source>
</evidence>
<dbReference type="EMBL" id="JBHULD010000014">
    <property type="protein sequence ID" value="MFD2555141.1"/>
    <property type="molecule type" value="Genomic_DNA"/>
</dbReference>
<name>A0ABW5L5M9_9SPHI</name>
<organism evidence="1 2">
    <name type="scientific">Sphingobacterium tabacisoli</name>
    <dbReference type="NCBI Taxonomy" id="2044855"/>
    <lineage>
        <taxon>Bacteria</taxon>
        <taxon>Pseudomonadati</taxon>
        <taxon>Bacteroidota</taxon>
        <taxon>Sphingobacteriia</taxon>
        <taxon>Sphingobacteriales</taxon>
        <taxon>Sphingobacteriaceae</taxon>
        <taxon>Sphingobacterium</taxon>
    </lineage>
</organism>